<dbReference type="InterPro" id="IPR013766">
    <property type="entry name" value="Thioredoxin_domain"/>
</dbReference>
<dbReference type="InterPro" id="IPR036249">
    <property type="entry name" value="Thioredoxin-like_sf"/>
</dbReference>
<proteinExistence type="predicted"/>
<dbReference type="PANTHER" id="PTHR42852">
    <property type="entry name" value="THIOL:DISULFIDE INTERCHANGE PROTEIN DSBE"/>
    <property type="match status" value="1"/>
</dbReference>
<dbReference type="PROSITE" id="PS00194">
    <property type="entry name" value="THIOREDOXIN_1"/>
    <property type="match status" value="1"/>
</dbReference>
<dbReference type="InterPro" id="IPR017937">
    <property type="entry name" value="Thioredoxin_CS"/>
</dbReference>
<evidence type="ECO:0000313" key="6">
    <source>
        <dbReference type="EMBL" id="GJD99006.1"/>
    </source>
</evidence>
<evidence type="ECO:0000256" key="3">
    <source>
        <dbReference type="ARBA" id="ARBA00023157"/>
    </source>
</evidence>
<dbReference type="PROSITE" id="PS51352">
    <property type="entry name" value="THIOREDOXIN_2"/>
    <property type="match status" value="1"/>
</dbReference>
<accession>A0ABQ4S744</accession>
<dbReference type="RefSeq" id="WP_238233893.1">
    <property type="nucleotide sequence ID" value="NZ_BPQQ01000010.1"/>
</dbReference>
<keyword evidence="7" id="KW-1185">Reference proteome</keyword>
<gene>
    <name evidence="6" type="primary">tlpA</name>
    <name evidence="6" type="ORF">GMJLKIPL_0919</name>
</gene>
<evidence type="ECO:0000256" key="1">
    <source>
        <dbReference type="ARBA" id="ARBA00004196"/>
    </source>
</evidence>
<dbReference type="CDD" id="cd02966">
    <property type="entry name" value="TlpA_like_family"/>
    <property type="match status" value="1"/>
</dbReference>
<protein>
    <submittedName>
        <fullName evidence="6">Thiol:disulfide interchange protein TlpA</fullName>
    </submittedName>
</protein>
<dbReference type="EMBL" id="BPQQ01000010">
    <property type="protein sequence ID" value="GJD99006.1"/>
    <property type="molecule type" value="Genomic_DNA"/>
</dbReference>
<evidence type="ECO:0000256" key="2">
    <source>
        <dbReference type="ARBA" id="ARBA00022748"/>
    </source>
</evidence>
<evidence type="ECO:0000256" key="4">
    <source>
        <dbReference type="ARBA" id="ARBA00023284"/>
    </source>
</evidence>
<keyword evidence="2" id="KW-0201">Cytochrome c-type biogenesis</keyword>
<comment type="caution">
    <text evidence="6">The sequence shown here is derived from an EMBL/GenBank/DDBJ whole genome shotgun (WGS) entry which is preliminary data.</text>
</comment>
<evidence type="ECO:0000313" key="7">
    <source>
        <dbReference type="Proteomes" id="UP001055153"/>
    </source>
</evidence>
<dbReference type="Proteomes" id="UP001055153">
    <property type="component" value="Unassembled WGS sequence"/>
</dbReference>
<name>A0ABQ4S744_9HYPH</name>
<reference evidence="6" key="1">
    <citation type="journal article" date="2021" name="Front. Microbiol.">
        <title>Comprehensive Comparative Genomics and Phenotyping of Methylobacterium Species.</title>
        <authorList>
            <person name="Alessa O."/>
            <person name="Ogura Y."/>
            <person name="Fujitani Y."/>
            <person name="Takami H."/>
            <person name="Hayashi T."/>
            <person name="Sahin N."/>
            <person name="Tani A."/>
        </authorList>
    </citation>
    <scope>NUCLEOTIDE SEQUENCE</scope>
    <source>
        <strain evidence="6">DSM 17168</strain>
    </source>
</reference>
<keyword evidence="3" id="KW-1015">Disulfide bond</keyword>
<dbReference type="Pfam" id="PF00578">
    <property type="entry name" value="AhpC-TSA"/>
    <property type="match status" value="1"/>
</dbReference>
<feature type="domain" description="Thioredoxin" evidence="5">
    <location>
        <begin position="66"/>
        <end position="212"/>
    </location>
</feature>
<sequence>MSDPRLTPTPARLAVGGAALAAVLALGAALYAAGGGGTSGTCAAAAATAARVAPLARGEVAALQVDRAPKPAPAITFTGPDGRPRTLDDLKGRTVLLNLWATWCAPCKAEMPALDRLQGELGGDAFEVVALNVDTRNLDRPPAWMKENGIARLAYYSDPAGRVLPVLQKSGEVVGLPTTLLIDPAGCEIGVMKGPAEWSSADALALVRAALGRKPAA</sequence>
<dbReference type="NCBIfam" id="NF047696">
    <property type="entry name" value="ThlDiSintTplARhiz"/>
    <property type="match status" value="1"/>
</dbReference>
<dbReference type="PANTHER" id="PTHR42852:SF6">
    <property type="entry name" value="THIOL:DISULFIDE INTERCHANGE PROTEIN DSBE"/>
    <property type="match status" value="1"/>
</dbReference>
<dbReference type="Gene3D" id="3.40.30.10">
    <property type="entry name" value="Glutaredoxin"/>
    <property type="match status" value="1"/>
</dbReference>
<dbReference type="InterPro" id="IPR000866">
    <property type="entry name" value="AhpC/TSA"/>
</dbReference>
<reference evidence="6" key="2">
    <citation type="submission" date="2021-08" db="EMBL/GenBank/DDBJ databases">
        <authorList>
            <person name="Tani A."/>
            <person name="Ola A."/>
            <person name="Ogura Y."/>
            <person name="Katsura K."/>
            <person name="Hayashi T."/>
        </authorList>
    </citation>
    <scope>NUCLEOTIDE SEQUENCE</scope>
    <source>
        <strain evidence="6">DSM 17168</strain>
    </source>
</reference>
<comment type="subcellular location">
    <subcellularLocation>
        <location evidence="1">Cell envelope</location>
    </subcellularLocation>
</comment>
<organism evidence="6 7">
    <name type="scientific">Methylobacterium isbiliense</name>
    <dbReference type="NCBI Taxonomy" id="315478"/>
    <lineage>
        <taxon>Bacteria</taxon>
        <taxon>Pseudomonadati</taxon>
        <taxon>Pseudomonadota</taxon>
        <taxon>Alphaproteobacteria</taxon>
        <taxon>Hyphomicrobiales</taxon>
        <taxon>Methylobacteriaceae</taxon>
        <taxon>Methylobacterium</taxon>
    </lineage>
</organism>
<evidence type="ECO:0000259" key="5">
    <source>
        <dbReference type="PROSITE" id="PS51352"/>
    </source>
</evidence>
<keyword evidence="4" id="KW-0676">Redox-active center</keyword>
<dbReference type="InterPro" id="IPR050553">
    <property type="entry name" value="Thioredoxin_ResA/DsbE_sf"/>
</dbReference>
<dbReference type="SUPFAM" id="SSF52833">
    <property type="entry name" value="Thioredoxin-like"/>
    <property type="match status" value="1"/>
</dbReference>